<dbReference type="PANTHER" id="PTHR43755:SF1">
    <property type="entry name" value="FAD-DEPENDENT PYRIDINE NUCLEOTIDE-DISULPHIDE OXIDOREDUCTASE"/>
    <property type="match status" value="1"/>
</dbReference>
<name>A0ABV8BN68_9PSEU</name>
<organism evidence="2 3">
    <name type="scientific">Lentzea rhizosphaerae</name>
    <dbReference type="NCBI Taxonomy" id="2041025"/>
    <lineage>
        <taxon>Bacteria</taxon>
        <taxon>Bacillati</taxon>
        <taxon>Actinomycetota</taxon>
        <taxon>Actinomycetes</taxon>
        <taxon>Pseudonocardiales</taxon>
        <taxon>Pseudonocardiaceae</taxon>
        <taxon>Lentzea</taxon>
    </lineage>
</organism>
<sequence length="412" mass="44910">MTRRIVILGGGTGGTLAANRLQRALAGECEITVVDRDDAHVYQPGLLFVPFGLAHQEDLVRSRRRQLHDGITYRDCGVDHVDVEANRVHLAGGAELEYDVLVVATGARLVPEETEGLTGAGWMSKVFSFYDLEGATALAGALRDFEGGRVVVNVVDMPIKCPVAPLEFCFLADWYFQERGIRDQVQLTYVTPLDGAFTKPVASRELARMLQEKGIELVTEFNTGEVDGAAGKLISFDEREVEFDLAVVVPAHGGAECVERSWGLGDALGFVPTDEHTLQSKVRGNVFVIGDAAAIPVSKAGSVTHFEGEVLVRNVVRYLAGEELDASFDGHTNCFIESGFGKAVLIDFNYDTEPLPGHYPSAVGLPLLKESRLNHLGKLMFGWLYWHSLLPGRDLPGVSTAMPLAGKRFELR</sequence>
<dbReference type="EMBL" id="JBHRZI010000007">
    <property type="protein sequence ID" value="MFC3890760.1"/>
    <property type="molecule type" value="Genomic_DNA"/>
</dbReference>
<keyword evidence="3" id="KW-1185">Reference proteome</keyword>
<proteinExistence type="predicted"/>
<dbReference type="EC" id="1.6.5.-" evidence="2"/>
<protein>
    <submittedName>
        <fullName evidence="2">NAD(P)/FAD-dependent oxidoreductase</fullName>
        <ecNumber evidence="2">1.6.5.-</ecNumber>
    </submittedName>
</protein>
<dbReference type="SUPFAM" id="SSF51905">
    <property type="entry name" value="FAD/NAD(P)-binding domain"/>
    <property type="match status" value="2"/>
</dbReference>
<reference evidence="3" key="1">
    <citation type="journal article" date="2019" name="Int. J. Syst. Evol. Microbiol.">
        <title>The Global Catalogue of Microorganisms (GCM) 10K type strain sequencing project: providing services to taxonomists for standard genome sequencing and annotation.</title>
        <authorList>
            <consortium name="The Broad Institute Genomics Platform"/>
            <consortium name="The Broad Institute Genome Sequencing Center for Infectious Disease"/>
            <person name="Wu L."/>
            <person name="Ma J."/>
        </authorList>
    </citation>
    <scope>NUCLEOTIDE SEQUENCE [LARGE SCALE GENOMIC DNA]</scope>
    <source>
        <strain evidence="3">CGMCC 4.7405</strain>
    </source>
</reference>
<dbReference type="Gene3D" id="3.50.50.60">
    <property type="entry name" value="FAD/NAD(P)-binding domain"/>
    <property type="match status" value="2"/>
</dbReference>
<evidence type="ECO:0000313" key="2">
    <source>
        <dbReference type="EMBL" id="MFC3890760.1"/>
    </source>
</evidence>
<dbReference type="PANTHER" id="PTHR43755">
    <property type="match status" value="1"/>
</dbReference>
<gene>
    <name evidence="2" type="ORF">ACFOWZ_04690</name>
</gene>
<feature type="domain" description="FAD/NAD(P)-binding" evidence="1">
    <location>
        <begin position="4"/>
        <end position="117"/>
    </location>
</feature>
<evidence type="ECO:0000313" key="3">
    <source>
        <dbReference type="Proteomes" id="UP001595690"/>
    </source>
</evidence>
<dbReference type="InterPro" id="IPR036188">
    <property type="entry name" value="FAD/NAD-bd_sf"/>
</dbReference>
<dbReference type="RefSeq" id="WP_382369225.1">
    <property type="nucleotide sequence ID" value="NZ_JBHRZI010000007.1"/>
</dbReference>
<keyword evidence="2" id="KW-0560">Oxidoreductase</keyword>
<dbReference type="Proteomes" id="UP001595690">
    <property type="component" value="Unassembled WGS sequence"/>
</dbReference>
<dbReference type="InterPro" id="IPR023753">
    <property type="entry name" value="FAD/NAD-binding_dom"/>
</dbReference>
<accession>A0ABV8BN68</accession>
<evidence type="ECO:0000259" key="1">
    <source>
        <dbReference type="Pfam" id="PF07992"/>
    </source>
</evidence>
<dbReference type="GO" id="GO:0016491">
    <property type="term" value="F:oxidoreductase activity"/>
    <property type="evidence" value="ECO:0007669"/>
    <property type="project" value="UniProtKB-KW"/>
</dbReference>
<comment type="caution">
    <text evidence="2">The sequence shown here is derived from an EMBL/GenBank/DDBJ whole genome shotgun (WGS) entry which is preliminary data.</text>
</comment>
<dbReference type="Pfam" id="PF07992">
    <property type="entry name" value="Pyr_redox_2"/>
    <property type="match status" value="1"/>
</dbReference>
<dbReference type="InterPro" id="IPR052541">
    <property type="entry name" value="SQRD"/>
</dbReference>